<dbReference type="Pfam" id="PF13393">
    <property type="entry name" value="tRNA-synt_His"/>
    <property type="match status" value="2"/>
</dbReference>
<dbReference type="PANTHER" id="PTHR43707">
    <property type="entry name" value="HISTIDYL-TRNA SYNTHETASE"/>
    <property type="match status" value="1"/>
</dbReference>
<dbReference type="EMBL" id="CYSR01000021">
    <property type="protein sequence ID" value="CUI00014.1"/>
    <property type="molecule type" value="Genomic_DNA"/>
</dbReference>
<feature type="binding site" evidence="3">
    <location>
        <begin position="304"/>
        <end position="305"/>
    </location>
    <ligand>
        <name>L-histidine</name>
        <dbReference type="ChEBI" id="CHEBI:57595"/>
    </ligand>
</feature>
<feature type="binding site" evidence="3">
    <location>
        <position position="110"/>
    </location>
    <ligand>
        <name>L-histidine</name>
        <dbReference type="ChEBI" id="CHEBI:57595"/>
    </ligand>
</feature>
<dbReference type="GO" id="GO:0005737">
    <property type="term" value="C:cytoplasm"/>
    <property type="evidence" value="ECO:0007669"/>
    <property type="project" value="InterPro"/>
</dbReference>
<dbReference type="GO" id="GO:0006427">
    <property type="term" value="P:histidyl-tRNA aminoacylation"/>
    <property type="evidence" value="ECO:0007669"/>
    <property type="project" value="TreeGrafter"/>
</dbReference>
<dbReference type="NCBIfam" id="NF008952">
    <property type="entry name" value="PRK12295.1-5"/>
    <property type="match status" value="1"/>
</dbReference>
<feature type="binding site" evidence="3">
    <location>
        <begin position="65"/>
        <end position="67"/>
    </location>
    <ligand>
        <name>L-histidine</name>
        <dbReference type="ChEBI" id="CHEBI:57595"/>
    </ligand>
</feature>
<feature type="domain" description="Aminoacyl-transfer RNA synthetases class-II family profile" evidence="4">
    <location>
        <begin position="14"/>
        <end position="351"/>
    </location>
</feature>
<evidence type="ECO:0000313" key="6">
    <source>
        <dbReference type="Proteomes" id="UP000051326"/>
    </source>
</evidence>
<dbReference type="AlphaFoldDB" id="A0A0P1H9F9"/>
<keyword evidence="5" id="KW-0808">Transferase</keyword>
<dbReference type="InterPro" id="IPR041715">
    <property type="entry name" value="HisRS-like_core"/>
</dbReference>
<dbReference type="Gene3D" id="3.30.930.10">
    <property type="entry name" value="Bira Bifunctional Protein, Domain 2"/>
    <property type="match status" value="1"/>
</dbReference>
<dbReference type="STRING" id="1396826.PHA8399_02140"/>
<evidence type="ECO:0000259" key="4">
    <source>
        <dbReference type="PROSITE" id="PS50862"/>
    </source>
</evidence>
<dbReference type="RefSeq" id="WP_058286112.1">
    <property type="nucleotide sequence ID" value="NZ_CYSR01000021.1"/>
</dbReference>
<name>A0A0P1H9F9_9RHOB</name>
<dbReference type="GO" id="GO:0016757">
    <property type="term" value="F:glycosyltransferase activity"/>
    <property type="evidence" value="ECO:0007669"/>
    <property type="project" value="UniProtKB-KW"/>
</dbReference>
<evidence type="ECO:0000256" key="3">
    <source>
        <dbReference type="PIRSR" id="PIRSR001549-1"/>
    </source>
</evidence>
<dbReference type="InterPro" id="IPR006195">
    <property type="entry name" value="aa-tRNA-synth_II"/>
</dbReference>
<feature type="binding site" evidence="3">
    <location>
        <position position="299"/>
    </location>
    <ligand>
        <name>L-histidine</name>
        <dbReference type="ChEBI" id="CHEBI:57595"/>
    </ligand>
</feature>
<comment type="subunit">
    <text evidence="1">Homodimer.</text>
</comment>
<dbReference type="PIRSF" id="PIRSF001549">
    <property type="entry name" value="His-tRNA_synth"/>
    <property type="match status" value="1"/>
</dbReference>
<reference evidence="5 6" key="1">
    <citation type="submission" date="2015-09" db="EMBL/GenBank/DDBJ databases">
        <authorList>
            <consortium name="Swine Surveillance"/>
        </authorList>
    </citation>
    <scope>NUCLEOTIDE SEQUENCE [LARGE SCALE GENOMIC DNA]</scope>
    <source>
        <strain evidence="5 6">CECT 8399</strain>
    </source>
</reference>
<sequence>MTLRSDIQARAAQLRVRFEAAGAQVVDTPLLQPAGTLLDLYGEDIRARAYVTTDALRGEQMLRPDFTVPVVEAHMRHGAEPARYTYSGEVFRRQEHFPDRPNEYLQVGYEVFERNDAAAADAEVFSLFALQVRGLPLRAATGDIGILMAAVQGLNTTEKRKAALMRHIWRPRRFRSLLDRFAGRAPVPESRRKLLSTEGDLTGSAMELGKRRAAEVQARVEALREDAKAPPIAEHELLALEALMAVRETVPYALEQMHDIAVDLPQISQALDRLDARTAAMKARGVDVENLDFEASYGRTSMEYYDGFVFGFYAEARPDLPPVASGGRYDALTRQLGDGAEIPAVGGVLRPDLMLQLEEFRA</sequence>
<proteinExistence type="predicted"/>
<feature type="binding site" evidence="3">
    <location>
        <position position="106"/>
    </location>
    <ligand>
        <name>L-histidine</name>
        <dbReference type="ChEBI" id="CHEBI:57595"/>
    </ligand>
</feature>
<evidence type="ECO:0000256" key="2">
    <source>
        <dbReference type="ARBA" id="ARBA00017399"/>
    </source>
</evidence>
<dbReference type="InterPro" id="IPR045864">
    <property type="entry name" value="aa-tRNA-synth_II/BPL/LPL"/>
</dbReference>
<gene>
    <name evidence="5" type="primary">hisZ</name>
    <name evidence="5" type="ORF">PHA8399_02140</name>
</gene>
<dbReference type="PROSITE" id="PS50862">
    <property type="entry name" value="AA_TRNA_LIGASE_II"/>
    <property type="match status" value="1"/>
</dbReference>
<evidence type="ECO:0000256" key="1">
    <source>
        <dbReference type="ARBA" id="ARBA00011738"/>
    </source>
</evidence>
<dbReference type="Proteomes" id="UP000051326">
    <property type="component" value="Unassembled WGS sequence"/>
</dbReference>
<organism evidence="5 6">
    <name type="scientific">Leisingera aquaemixtae</name>
    <dbReference type="NCBI Taxonomy" id="1396826"/>
    <lineage>
        <taxon>Bacteria</taxon>
        <taxon>Pseudomonadati</taxon>
        <taxon>Pseudomonadota</taxon>
        <taxon>Alphaproteobacteria</taxon>
        <taxon>Rhodobacterales</taxon>
        <taxon>Roseobacteraceae</taxon>
        <taxon>Leisingera</taxon>
    </lineage>
</organism>
<accession>A0A0P1H9F9</accession>
<dbReference type="GO" id="GO:0004821">
    <property type="term" value="F:histidine-tRNA ligase activity"/>
    <property type="evidence" value="ECO:0007669"/>
    <property type="project" value="TreeGrafter"/>
</dbReference>
<keyword evidence="5" id="KW-0328">Glycosyltransferase</keyword>
<protein>
    <recommendedName>
        <fullName evidence="2">Histidine--tRNA ligase</fullName>
    </recommendedName>
</protein>
<dbReference type="PANTHER" id="PTHR43707:SF1">
    <property type="entry name" value="HISTIDINE--TRNA LIGASE, MITOCHONDRIAL-RELATED"/>
    <property type="match status" value="1"/>
</dbReference>
<evidence type="ECO:0000313" key="5">
    <source>
        <dbReference type="EMBL" id="CUI00014.1"/>
    </source>
</evidence>
<dbReference type="SUPFAM" id="SSF55681">
    <property type="entry name" value="Class II aaRS and biotin synthetases"/>
    <property type="match status" value="1"/>
</dbReference>
<feature type="binding site" evidence="3">
    <location>
        <position position="92"/>
    </location>
    <ligand>
        <name>L-histidine</name>
        <dbReference type="ChEBI" id="CHEBI:57595"/>
    </ligand>
</feature>
<dbReference type="InterPro" id="IPR004516">
    <property type="entry name" value="HisRS/HisZ"/>
</dbReference>